<comment type="cofactor">
    <cofactor evidence="1 13">
        <name>adenosylcob(III)alamin</name>
        <dbReference type="ChEBI" id="CHEBI:18408"/>
    </cofactor>
</comment>
<evidence type="ECO:0000313" key="19">
    <source>
        <dbReference type="Proteomes" id="UP000202922"/>
    </source>
</evidence>
<dbReference type="InterPro" id="IPR029072">
    <property type="entry name" value="YebC-like"/>
</dbReference>
<comment type="catalytic activity">
    <reaction evidence="12 13">
        <text>a 2'-deoxyribonucleoside 5'-diphosphate + [thioredoxin]-disulfide + H2O = a ribonucleoside 5'-diphosphate + [thioredoxin]-dithiol</text>
        <dbReference type="Rhea" id="RHEA:23252"/>
        <dbReference type="Rhea" id="RHEA-COMP:10698"/>
        <dbReference type="Rhea" id="RHEA-COMP:10700"/>
        <dbReference type="ChEBI" id="CHEBI:15377"/>
        <dbReference type="ChEBI" id="CHEBI:29950"/>
        <dbReference type="ChEBI" id="CHEBI:50058"/>
        <dbReference type="ChEBI" id="CHEBI:57930"/>
        <dbReference type="ChEBI" id="CHEBI:73316"/>
        <dbReference type="EC" id="1.17.4.1"/>
    </reaction>
</comment>
<organism evidence="18 19">
    <name type="scientific">Actibacterium lipolyticum</name>
    <dbReference type="NCBI Taxonomy" id="1524263"/>
    <lineage>
        <taxon>Bacteria</taxon>
        <taxon>Pseudomonadati</taxon>
        <taxon>Pseudomonadota</taxon>
        <taxon>Alphaproteobacteria</taxon>
        <taxon>Rhodobacterales</taxon>
        <taxon>Roseobacteraceae</taxon>
        <taxon>Actibacterium</taxon>
    </lineage>
</organism>
<evidence type="ECO:0000259" key="17">
    <source>
        <dbReference type="Pfam" id="PF12637"/>
    </source>
</evidence>
<keyword evidence="7 13" id="KW-0547">Nucleotide-binding</keyword>
<evidence type="ECO:0000313" key="18">
    <source>
        <dbReference type="EMBL" id="SMX42526.1"/>
    </source>
</evidence>
<dbReference type="EMBL" id="FXYE01000002">
    <property type="protein sequence ID" value="SMX42526.1"/>
    <property type="molecule type" value="Genomic_DNA"/>
</dbReference>
<evidence type="ECO:0000256" key="14">
    <source>
        <dbReference type="SAM" id="MobiDB-lite"/>
    </source>
</evidence>
<feature type="compositionally biased region" description="Basic and acidic residues" evidence="14">
    <location>
        <begin position="1089"/>
        <end position="1099"/>
    </location>
</feature>
<evidence type="ECO:0000256" key="2">
    <source>
        <dbReference type="ARBA" id="ARBA00007405"/>
    </source>
</evidence>
<dbReference type="AlphaFoldDB" id="A0A238KKD2"/>
<evidence type="ECO:0000256" key="12">
    <source>
        <dbReference type="ARBA" id="ARBA00047754"/>
    </source>
</evidence>
<dbReference type="GO" id="GO:0050897">
    <property type="term" value="F:cobalt ion binding"/>
    <property type="evidence" value="ECO:0007669"/>
    <property type="project" value="InterPro"/>
</dbReference>
<evidence type="ECO:0000256" key="3">
    <source>
        <dbReference type="ARBA" id="ARBA00012274"/>
    </source>
</evidence>
<dbReference type="GO" id="GO:0071897">
    <property type="term" value="P:DNA biosynthetic process"/>
    <property type="evidence" value="ECO:0007669"/>
    <property type="project" value="UniProtKB-KW"/>
</dbReference>
<dbReference type="NCBIfam" id="TIGR02504">
    <property type="entry name" value="NrdJ_Z"/>
    <property type="match status" value="1"/>
</dbReference>
<reference evidence="19" key="1">
    <citation type="submission" date="2017-05" db="EMBL/GenBank/DDBJ databases">
        <authorList>
            <person name="Rodrigo-Torres L."/>
            <person name="Arahal R. D."/>
            <person name="Lucena T."/>
        </authorList>
    </citation>
    <scope>NUCLEOTIDE SEQUENCE [LARGE SCALE GENOMIC DNA]</scope>
    <source>
        <strain evidence="19">CECT 8621</strain>
    </source>
</reference>
<evidence type="ECO:0000256" key="10">
    <source>
        <dbReference type="ARBA" id="ARBA00023285"/>
    </source>
</evidence>
<dbReference type="FunFam" id="3.20.70.20:FF:000016">
    <property type="entry name" value="Vitamin B12-dependent ribonucleotide reductase"/>
    <property type="match status" value="1"/>
</dbReference>
<feature type="domain" description="TSCPD" evidence="17">
    <location>
        <begin position="968"/>
        <end position="1072"/>
    </location>
</feature>
<feature type="domain" description="Ribonucleotide reductase class II vitamin B12-dependent N-terminal" evidence="16">
    <location>
        <begin position="23"/>
        <end position="147"/>
    </location>
</feature>
<dbReference type="GO" id="GO:0031419">
    <property type="term" value="F:cobalamin binding"/>
    <property type="evidence" value="ECO:0007669"/>
    <property type="project" value="UniProtKB-KW"/>
</dbReference>
<dbReference type="Pfam" id="PF02867">
    <property type="entry name" value="Ribonuc_red_lgC"/>
    <property type="match status" value="2"/>
</dbReference>
<feature type="domain" description="Ribonucleotide reductase large subunit C-terminal" evidence="15">
    <location>
        <begin position="198"/>
        <end position="748"/>
    </location>
</feature>
<name>A0A238KKD2_9RHOB</name>
<keyword evidence="8 13" id="KW-0560">Oxidoreductase</keyword>
<feature type="compositionally biased region" description="Polar residues" evidence="14">
    <location>
        <begin position="1103"/>
        <end position="1113"/>
    </location>
</feature>
<dbReference type="EC" id="1.17.4.1" evidence="3 13"/>
<keyword evidence="5 13" id="KW-0846">Cobalamin</keyword>
<dbReference type="OrthoDB" id="9762933at2"/>
<comment type="similarity">
    <text evidence="2 13">Belongs to the ribonucleoside diphosphate reductase class-2 family.</text>
</comment>
<evidence type="ECO:0000256" key="7">
    <source>
        <dbReference type="ARBA" id="ARBA00022741"/>
    </source>
</evidence>
<accession>A0A238KKD2</accession>
<evidence type="ECO:0000256" key="11">
    <source>
        <dbReference type="ARBA" id="ARBA00025437"/>
    </source>
</evidence>
<dbReference type="InterPro" id="IPR000788">
    <property type="entry name" value="RNR_lg_C"/>
</dbReference>
<evidence type="ECO:0000256" key="6">
    <source>
        <dbReference type="ARBA" id="ARBA00022634"/>
    </source>
</evidence>
<sequence>MKIERKFTKADTGAYGALEFTFTASEIRNPDGTIVFGLDNVEVPTTWSQVASDVIAQKYFRKAGVPARLKAVKEKGVPEFLWRSVPDDKALESLPEEERFVGETSSKQVFDRLAGAWCYWGWKGGYFTDEEDARAYFDEMRYMLATQRAAPNSPQWFNTGLHWAYGIDGPGQGHYYVDYKTGKLTRSKSAYEHPQPHACFIQSVADDLVSEGGIMDLWVREARLFKYGSGTGTNFSSLRAANEALSGGGKSSGLMGFLRIGDRAAGAIKSGGTTRRAAKMVICDADHPDIEEFINWKVKEEQKVASLVAGSKMHEAHLNDIFGAIREWDGSSEDAVDPSKNPSLKTAIRSAKKVAIPEAYVKRVLDYAKQGYSAIEFPTYDTDWDSEAYSSVSGQNSNNSVRVTDAFLKAVENDDDWELLRRTDGSVAKTIKARDLWEQIGHAAWSCADPGIQYHDTVNAWHTCPEDGQIRGSNPCSEYMFLDDTACNLASMNLLTFYKNGKFMAEEYMHASRLWTLTLEISVMMAQFPSKEIAQLSYDFRTLGLGYANIGGLLMNMGLGYDSDEGRALGGALTAIMTGVSYATSAEIASELGAFPSYDRNAKHMLRVIRNHRNAAYGNTDGYEDLDVKPVALDHANCPDKRLVELAMGAWDEALALGEKHGYRNAQSTVIAPTGTIGLVMDCDTTGIEPDFALVKFKKLAGGGYFKIINQSVPAALEKLGYGSAQIEEIVGYAVGHGSIGNCPAINTTSLIGHGFGANELEKIEAALPSAFDIRFVFNQWTLGEEFCTGNLGIPAEKLNDPSFDLLRHLGFTKADIEAANDHVCGTMTLEGAPHLDPKHYHIFDCANPCGKKGKRFLSVDSHIYMMAAAQSFISGAISKTINMPNDATIEDCQKAYELSWSLGIKANALYRDGSKLSQPLAAALVEDDEEAEEILANGSPQDKAAVLAEKIVEKVIIKEVARGREKLPERRKGYTQKAIVGGHKVYLRTGEYEGGALGEIFIDMHKEGAGFRAMMNNFAIAVSVGLQYGVPLEEFVDAFTFTKFEPAGMVQGNDSIKNATSILDYIFRELAVSYLDRTDLAHVKPEGHTFDDVGRGEEEGVSNVQEPSESTASKSLEVLKQISSTGYLRKRVPQELIVLQGGSSGATALDTSADPMATLQTLVPEANQPTTGLASGTVGMDARAKAKMQGYEGDPCGDCGNYTLVRNGTCMKCNTCGGTSGCS</sequence>
<dbReference type="InterPro" id="IPR050862">
    <property type="entry name" value="RdRp_reductase_class-2"/>
</dbReference>
<dbReference type="GO" id="GO:0000166">
    <property type="term" value="F:nucleotide binding"/>
    <property type="evidence" value="ECO:0007669"/>
    <property type="project" value="UniProtKB-KW"/>
</dbReference>
<evidence type="ECO:0000259" key="16">
    <source>
        <dbReference type="Pfam" id="PF08471"/>
    </source>
</evidence>
<evidence type="ECO:0000256" key="5">
    <source>
        <dbReference type="ARBA" id="ARBA00022628"/>
    </source>
</evidence>
<dbReference type="PANTHER" id="PTHR43371:SF1">
    <property type="entry name" value="RIBONUCLEOSIDE-DIPHOSPHATE REDUCTASE"/>
    <property type="match status" value="1"/>
</dbReference>
<dbReference type="Gene3D" id="3.20.70.20">
    <property type="match status" value="3"/>
</dbReference>
<dbReference type="GO" id="GO:0004748">
    <property type="term" value="F:ribonucleoside-diphosphate reductase activity, thioredoxin disulfide as acceptor"/>
    <property type="evidence" value="ECO:0007669"/>
    <property type="project" value="UniProtKB-EC"/>
</dbReference>
<dbReference type="InterPro" id="IPR013344">
    <property type="entry name" value="RNR_NrdJ/NrdZ"/>
</dbReference>
<dbReference type="PANTHER" id="PTHR43371">
    <property type="entry name" value="VITAMIN B12-DEPENDENT RIBONUCLEOTIDE REDUCTASE"/>
    <property type="match status" value="1"/>
</dbReference>
<dbReference type="Proteomes" id="UP000202922">
    <property type="component" value="Unassembled WGS sequence"/>
</dbReference>
<evidence type="ECO:0000259" key="15">
    <source>
        <dbReference type="Pfam" id="PF02867"/>
    </source>
</evidence>
<keyword evidence="10 13" id="KW-0170">Cobalt</keyword>
<dbReference type="InterPro" id="IPR024434">
    <property type="entry name" value="TSCPD_dom"/>
</dbReference>
<comment type="function">
    <text evidence="11 13">Catalyzes the reduction of ribonucleotides to deoxyribonucleotides. May function to provide a pool of deoxyribonucleotide precursors for DNA repair during oxygen limitation and/or for immediate growth after restoration of oxygen.</text>
</comment>
<keyword evidence="6 13" id="KW-0237">DNA synthesis</keyword>
<evidence type="ECO:0000256" key="13">
    <source>
        <dbReference type="RuleBase" id="RU364064"/>
    </source>
</evidence>
<dbReference type="CDD" id="cd02888">
    <property type="entry name" value="RNR_II_dimer"/>
    <property type="match status" value="1"/>
</dbReference>
<proteinExistence type="inferred from homology"/>
<dbReference type="SUPFAM" id="SSF75625">
    <property type="entry name" value="YebC-like"/>
    <property type="match status" value="1"/>
</dbReference>
<feature type="domain" description="Ribonucleotide reductase large subunit C-terminal" evidence="15">
    <location>
        <begin position="807"/>
        <end position="911"/>
    </location>
</feature>
<protein>
    <recommendedName>
        <fullName evidence="4 13">Vitamin B12-dependent ribonucleotide reductase</fullName>
        <ecNumber evidence="3 13">1.17.4.1</ecNumber>
    </recommendedName>
</protein>
<evidence type="ECO:0000256" key="1">
    <source>
        <dbReference type="ARBA" id="ARBA00001922"/>
    </source>
</evidence>
<evidence type="ECO:0000256" key="8">
    <source>
        <dbReference type="ARBA" id="ARBA00023002"/>
    </source>
</evidence>
<keyword evidence="9" id="KW-1015">Disulfide bond</keyword>
<dbReference type="NCBIfam" id="NF005736">
    <property type="entry name" value="PRK07562.1"/>
    <property type="match status" value="1"/>
</dbReference>
<evidence type="ECO:0000256" key="4">
    <source>
        <dbReference type="ARBA" id="ARBA00014409"/>
    </source>
</evidence>
<gene>
    <name evidence="18" type="primary">nrdJ</name>
    <name evidence="18" type="ORF">COL8621_01998</name>
</gene>
<keyword evidence="19" id="KW-1185">Reference proteome</keyword>
<dbReference type="Pfam" id="PF12637">
    <property type="entry name" value="TSCPD"/>
    <property type="match status" value="1"/>
</dbReference>
<dbReference type="FunFam" id="3.20.70.20:FF:000017">
    <property type="entry name" value="Vitamin B12-dependent ribonucleotide reductase"/>
    <property type="match status" value="1"/>
</dbReference>
<dbReference type="Pfam" id="PF08471">
    <property type="entry name" value="Ribonuc_red_2_N"/>
    <property type="match status" value="1"/>
</dbReference>
<evidence type="ECO:0000256" key="9">
    <source>
        <dbReference type="ARBA" id="ARBA00023157"/>
    </source>
</evidence>
<feature type="region of interest" description="Disordered" evidence="14">
    <location>
        <begin position="1089"/>
        <end position="1113"/>
    </location>
</feature>
<dbReference type="InterPro" id="IPR013678">
    <property type="entry name" value="RNR_2_N"/>
</dbReference>
<dbReference type="SUPFAM" id="SSF51998">
    <property type="entry name" value="PFL-like glycyl radical enzymes"/>
    <property type="match status" value="1"/>
</dbReference>
<dbReference type="RefSeq" id="WP_093967204.1">
    <property type="nucleotide sequence ID" value="NZ_FXYE01000002.1"/>
</dbReference>